<dbReference type="EMBL" id="CASHTH010002002">
    <property type="protein sequence ID" value="CAI8023301.1"/>
    <property type="molecule type" value="Genomic_DNA"/>
</dbReference>
<gene>
    <name evidence="1" type="ORF">GBAR_LOCUS13615</name>
</gene>
<comment type="caution">
    <text evidence="1">The sequence shown here is derived from an EMBL/GenBank/DDBJ whole genome shotgun (WGS) entry which is preliminary data.</text>
</comment>
<reference evidence="1" key="1">
    <citation type="submission" date="2023-03" db="EMBL/GenBank/DDBJ databases">
        <authorList>
            <person name="Steffen K."/>
            <person name="Cardenas P."/>
        </authorList>
    </citation>
    <scope>NUCLEOTIDE SEQUENCE</scope>
</reference>
<sequence>MNTQTSGYCTFYPHERELRLIQLTPYLPELTYHRYKYCCAVYQQHNRDQDSGIYGNIR</sequence>
<evidence type="ECO:0000313" key="2">
    <source>
        <dbReference type="Proteomes" id="UP001174909"/>
    </source>
</evidence>
<organism evidence="1 2">
    <name type="scientific">Geodia barretti</name>
    <name type="common">Barrett's horny sponge</name>
    <dbReference type="NCBI Taxonomy" id="519541"/>
    <lineage>
        <taxon>Eukaryota</taxon>
        <taxon>Metazoa</taxon>
        <taxon>Porifera</taxon>
        <taxon>Demospongiae</taxon>
        <taxon>Heteroscleromorpha</taxon>
        <taxon>Tetractinellida</taxon>
        <taxon>Astrophorina</taxon>
        <taxon>Geodiidae</taxon>
        <taxon>Geodia</taxon>
    </lineage>
</organism>
<dbReference type="Proteomes" id="UP001174909">
    <property type="component" value="Unassembled WGS sequence"/>
</dbReference>
<protein>
    <submittedName>
        <fullName evidence="1">Uncharacterized protein</fullName>
    </submittedName>
</protein>
<keyword evidence="2" id="KW-1185">Reference proteome</keyword>
<evidence type="ECO:0000313" key="1">
    <source>
        <dbReference type="EMBL" id="CAI8023301.1"/>
    </source>
</evidence>
<proteinExistence type="predicted"/>
<accession>A0AA35S7G4</accession>
<name>A0AA35S7G4_GEOBA</name>
<dbReference type="AlphaFoldDB" id="A0AA35S7G4"/>